<feature type="transmembrane region" description="Helical" evidence="7">
    <location>
        <begin position="82"/>
        <end position="103"/>
    </location>
</feature>
<keyword evidence="4 7" id="KW-0812">Transmembrane</keyword>
<gene>
    <name evidence="9" type="ORF">SAMN04487818_110134</name>
</gene>
<dbReference type="Gene3D" id="1.10.3720.10">
    <property type="entry name" value="MetI-like"/>
    <property type="match status" value="1"/>
</dbReference>
<dbReference type="PANTHER" id="PTHR30193:SF37">
    <property type="entry name" value="INNER MEMBRANE ABC TRANSPORTER PERMEASE PROTEIN YCJO"/>
    <property type="match status" value="1"/>
</dbReference>
<keyword evidence="3" id="KW-1003">Cell membrane</keyword>
<dbReference type="AlphaFoldDB" id="A0A1H9WF56"/>
<feature type="transmembrane region" description="Helical" evidence="7">
    <location>
        <begin position="21"/>
        <end position="41"/>
    </location>
</feature>
<evidence type="ECO:0000313" key="10">
    <source>
        <dbReference type="Proteomes" id="UP000199051"/>
    </source>
</evidence>
<dbReference type="PANTHER" id="PTHR30193">
    <property type="entry name" value="ABC TRANSPORTER PERMEASE PROTEIN"/>
    <property type="match status" value="1"/>
</dbReference>
<evidence type="ECO:0000256" key="2">
    <source>
        <dbReference type="ARBA" id="ARBA00022448"/>
    </source>
</evidence>
<evidence type="ECO:0000256" key="4">
    <source>
        <dbReference type="ARBA" id="ARBA00022692"/>
    </source>
</evidence>
<keyword evidence="5 7" id="KW-1133">Transmembrane helix</keyword>
<dbReference type="SUPFAM" id="SSF161098">
    <property type="entry name" value="MetI-like"/>
    <property type="match status" value="1"/>
</dbReference>
<evidence type="ECO:0000256" key="3">
    <source>
        <dbReference type="ARBA" id="ARBA00022475"/>
    </source>
</evidence>
<dbReference type="Proteomes" id="UP000199051">
    <property type="component" value="Unassembled WGS sequence"/>
</dbReference>
<dbReference type="STRING" id="155974.SAMN04487818_110134"/>
<dbReference type="InterPro" id="IPR051393">
    <property type="entry name" value="ABC_transporter_permease"/>
</dbReference>
<keyword evidence="10" id="KW-1185">Reference proteome</keyword>
<feature type="transmembrane region" description="Helical" evidence="7">
    <location>
        <begin position="115"/>
        <end position="136"/>
    </location>
</feature>
<dbReference type="CDD" id="cd06261">
    <property type="entry name" value="TM_PBP2"/>
    <property type="match status" value="1"/>
</dbReference>
<proteinExistence type="inferred from homology"/>
<evidence type="ECO:0000256" key="1">
    <source>
        <dbReference type="ARBA" id="ARBA00004651"/>
    </source>
</evidence>
<accession>A0A1H9WF56</accession>
<dbReference type="PROSITE" id="PS50928">
    <property type="entry name" value="ABC_TM1"/>
    <property type="match status" value="1"/>
</dbReference>
<feature type="transmembrane region" description="Helical" evidence="7">
    <location>
        <begin position="217"/>
        <end position="237"/>
    </location>
</feature>
<evidence type="ECO:0000256" key="5">
    <source>
        <dbReference type="ARBA" id="ARBA00022989"/>
    </source>
</evidence>
<evidence type="ECO:0000313" key="9">
    <source>
        <dbReference type="EMBL" id="SES32421.1"/>
    </source>
</evidence>
<dbReference type="GO" id="GO:0055085">
    <property type="term" value="P:transmembrane transport"/>
    <property type="evidence" value="ECO:0007669"/>
    <property type="project" value="InterPro"/>
</dbReference>
<dbReference type="InterPro" id="IPR000515">
    <property type="entry name" value="MetI-like"/>
</dbReference>
<feature type="transmembrane region" description="Helical" evidence="7">
    <location>
        <begin position="275"/>
        <end position="295"/>
    </location>
</feature>
<feature type="domain" description="ABC transmembrane type-1" evidence="8">
    <location>
        <begin position="78"/>
        <end position="296"/>
    </location>
</feature>
<evidence type="ECO:0000256" key="6">
    <source>
        <dbReference type="ARBA" id="ARBA00023136"/>
    </source>
</evidence>
<dbReference type="Pfam" id="PF00528">
    <property type="entry name" value="BPD_transp_1"/>
    <property type="match status" value="1"/>
</dbReference>
<dbReference type="EMBL" id="FOGI01000010">
    <property type="protein sequence ID" value="SES32421.1"/>
    <property type="molecule type" value="Genomic_DNA"/>
</dbReference>
<evidence type="ECO:0000256" key="7">
    <source>
        <dbReference type="RuleBase" id="RU363032"/>
    </source>
</evidence>
<keyword evidence="2 7" id="KW-0813">Transport</keyword>
<evidence type="ECO:0000259" key="8">
    <source>
        <dbReference type="PROSITE" id="PS50928"/>
    </source>
</evidence>
<protein>
    <submittedName>
        <fullName evidence="9">Cellobiose ABC transporter membrane protein</fullName>
    </submittedName>
</protein>
<comment type="similarity">
    <text evidence="7">Belongs to the binding-protein-dependent transport system permease family.</text>
</comment>
<dbReference type="InterPro" id="IPR035906">
    <property type="entry name" value="MetI-like_sf"/>
</dbReference>
<reference evidence="10" key="1">
    <citation type="submission" date="2016-10" db="EMBL/GenBank/DDBJ databases">
        <authorList>
            <person name="Varghese N."/>
            <person name="Submissions S."/>
        </authorList>
    </citation>
    <scope>NUCLEOTIDE SEQUENCE [LARGE SCALE GENOMIC DNA]</scope>
    <source>
        <strain evidence="10">DSM 44260</strain>
    </source>
</reference>
<sequence length="308" mass="32845">MAAAGPGRGEDRPVRTRLAPYLLVAPFFVLFTVTGLFPLLYTGYVSLFSWDLVGDSPGFVGLANYAELLGDDRFGTALVNTLSIFLLATGPQLVVAVGVAALLDAAPRPSTGWRVAVLAPTAMSVVAVGIVFANLFGPRYGLVNAALAGLGLDPVDWQADRLAGHVAIAVMVNWRWTGYNALVVLAAMRAIPPTLYEAAIVDGAGRWRRFRHVTLPLLRPTLLFVVVTSTIGGLQVFTEPKLLDAQPGSANGGASGQFQTVALYVYQSAFETRRLGYASAVAWVLVLLVALLAWVNYRLTRRMAGVDG</sequence>
<dbReference type="GO" id="GO:0005886">
    <property type="term" value="C:plasma membrane"/>
    <property type="evidence" value="ECO:0007669"/>
    <property type="project" value="UniProtKB-SubCell"/>
</dbReference>
<keyword evidence="6 7" id="KW-0472">Membrane</keyword>
<comment type="subcellular location">
    <subcellularLocation>
        <location evidence="1 7">Cell membrane</location>
        <topology evidence="1 7">Multi-pass membrane protein</topology>
    </subcellularLocation>
</comment>
<organism evidence="9 10">
    <name type="scientific">Actinokineospora terrae</name>
    <dbReference type="NCBI Taxonomy" id="155974"/>
    <lineage>
        <taxon>Bacteria</taxon>
        <taxon>Bacillati</taxon>
        <taxon>Actinomycetota</taxon>
        <taxon>Actinomycetes</taxon>
        <taxon>Pseudonocardiales</taxon>
        <taxon>Pseudonocardiaceae</taxon>
        <taxon>Actinokineospora</taxon>
    </lineage>
</organism>
<name>A0A1H9WF56_9PSEU</name>